<dbReference type="EMBL" id="WOXT01000002">
    <property type="protein sequence ID" value="MUV14271.1"/>
    <property type="molecule type" value="Genomic_DNA"/>
</dbReference>
<evidence type="ECO:0000313" key="3">
    <source>
        <dbReference type="Proteomes" id="UP000479692"/>
    </source>
</evidence>
<feature type="signal peptide" evidence="1">
    <location>
        <begin position="1"/>
        <end position="23"/>
    </location>
</feature>
<dbReference type="RefSeq" id="WP_156641572.1">
    <property type="nucleotide sequence ID" value="NZ_WOXT01000002.1"/>
</dbReference>
<evidence type="ECO:0000313" key="2">
    <source>
        <dbReference type="EMBL" id="MUV14271.1"/>
    </source>
</evidence>
<dbReference type="AlphaFoldDB" id="A0A7C9HSZ2"/>
<comment type="caution">
    <text evidence="2">The sequence shown here is derived from an EMBL/GenBank/DDBJ whole genome shotgun (WGS) entry which is preliminary data.</text>
</comment>
<organism evidence="2 3">
    <name type="scientific">Noviluteimonas gilva</name>
    <dbReference type="NCBI Taxonomy" id="2682097"/>
    <lineage>
        <taxon>Bacteria</taxon>
        <taxon>Pseudomonadati</taxon>
        <taxon>Pseudomonadota</taxon>
        <taxon>Gammaproteobacteria</taxon>
        <taxon>Lysobacterales</taxon>
        <taxon>Lysobacteraceae</taxon>
        <taxon>Noviluteimonas</taxon>
    </lineage>
</organism>
<dbReference type="Proteomes" id="UP000479692">
    <property type="component" value="Unassembled WGS sequence"/>
</dbReference>
<keyword evidence="1" id="KW-0732">Signal</keyword>
<accession>A0A7C9HSZ2</accession>
<protein>
    <submittedName>
        <fullName evidence="2">Uncharacterized protein</fullName>
    </submittedName>
</protein>
<reference evidence="2 3" key="1">
    <citation type="submission" date="2019-12" db="EMBL/GenBank/DDBJ databases">
        <authorList>
            <person name="Xu J."/>
        </authorList>
    </citation>
    <scope>NUCLEOTIDE SEQUENCE [LARGE SCALE GENOMIC DNA]</scope>
    <source>
        <strain evidence="2 3">HX-5-24</strain>
    </source>
</reference>
<gene>
    <name evidence="2" type="ORF">GN331_08640</name>
</gene>
<name>A0A7C9HSZ2_9GAMM</name>
<keyword evidence="3" id="KW-1185">Reference proteome</keyword>
<proteinExistence type="predicted"/>
<evidence type="ECO:0000256" key="1">
    <source>
        <dbReference type="SAM" id="SignalP"/>
    </source>
</evidence>
<sequence>MDLRPIASLALLLALSLMSNAHAQSCFNDQECQDGSWCNGVERCEGNPGKGTCMPAPKPMCLGKKVCDEGSQRCLAPKQVDELLGCPKGQIYSDAEKKCVAKPPR</sequence>
<feature type="chain" id="PRO_5028955665" evidence="1">
    <location>
        <begin position="24"/>
        <end position="105"/>
    </location>
</feature>